<protein>
    <submittedName>
        <fullName evidence="1">Uncharacterized protein</fullName>
    </submittedName>
</protein>
<dbReference type="EMBL" id="JARJCM010000161">
    <property type="protein sequence ID" value="KAJ7024974.1"/>
    <property type="molecule type" value="Genomic_DNA"/>
</dbReference>
<keyword evidence="2" id="KW-1185">Reference proteome</keyword>
<comment type="caution">
    <text evidence="1">The sequence shown here is derived from an EMBL/GenBank/DDBJ whole genome shotgun (WGS) entry which is preliminary data.</text>
</comment>
<name>A0AAD6SCD5_9AGAR</name>
<proteinExistence type="predicted"/>
<sequence>MSAAKKPMLSFTAAIFRGLQEDLRTTIKDLPIGLRIGLLEAHRKLSDYYFEFYILDPRISYDGLCTDFKGDDDLAPCLASATVLIAADGQPSKDFAARYRGR</sequence>
<gene>
    <name evidence="1" type="ORF">C8F04DRAFT_1269718</name>
</gene>
<evidence type="ECO:0000313" key="2">
    <source>
        <dbReference type="Proteomes" id="UP001218188"/>
    </source>
</evidence>
<evidence type="ECO:0000313" key="1">
    <source>
        <dbReference type="EMBL" id="KAJ7024974.1"/>
    </source>
</evidence>
<dbReference type="AlphaFoldDB" id="A0AAD6SCD5"/>
<organism evidence="1 2">
    <name type="scientific">Mycena alexandri</name>
    <dbReference type="NCBI Taxonomy" id="1745969"/>
    <lineage>
        <taxon>Eukaryota</taxon>
        <taxon>Fungi</taxon>
        <taxon>Dikarya</taxon>
        <taxon>Basidiomycota</taxon>
        <taxon>Agaricomycotina</taxon>
        <taxon>Agaricomycetes</taxon>
        <taxon>Agaricomycetidae</taxon>
        <taxon>Agaricales</taxon>
        <taxon>Marasmiineae</taxon>
        <taxon>Mycenaceae</taxon>
        <taxon>Mycena</taxon>
    </lineage>
</organism>
<dbReference type="Proteomes" id="UP001218188">
    <property type="component" value="Unassembled WGS sequence"/>
</dbReference>
<accession>A0AAD6SCD5</accession>
<reference evidence="1" key="1">
    <citation type="submission" date="2023-03" db="EMBL/GenBank/DDBJ databases">
        <title>Massive genome expansion in bonnet fungi (Mycena s.s.) driven by repeated elements and novel gene families across ecological guilds.</title>
        <authorList>
            <consortium name="Lawrence Berkeley National Laboratory"/>
            <person name="Harder C.B."/>
            <person name="Miyauchi S."/>
            <person name="Viragh M."/>
            <person name="Kuo A."/>
            <person name="Thoen E."/>
            <person name="Andreopoulos B."/>
            <person name="Lu D."/>
            <person name="Skrede I."/>
            <person name="Drula E."/>
            <person name="Henrissat B."/>
            <person name="Morin E."/>
            <person name="Kohler A."/>
            <person name="Barry K."/>
            <person name="LaButti K."/>
            <person name="Morin E."/>
            <person name="Salamov A."/>
            <person name="Lipzen A."/>
            <person name="Mereny Z."/>
            <person name="Hegedus B."/>
            <person name="Baldrian P."/>
            <person name="Stursova M."/>
            <person name="Weitz H."/>
            <person name="Taylor A."/>
            <person name="Grigoriev I.V."/>
            <person name="Nagy L.G."/>
            <person name="Martin F."/>
            <person name="Kauserud H."/>
        </authorList>
    </citation>
    <scope>NUCLEOTIDE SEQUENCE</scope>
    <source>
        <strain evidence="1">CBHHK200</strain>
    </source>
</reference>